<keyword evidence="3" id="KW-1185">Reference proteome</keyword>
<sequence length="188" mass="20691">MMSPTRSSTDGGVALAPGVRSQQSPPSSPQRRSDEAKSQCSSLSDAENYEWTAGEPDADADSGDRNVRDIGTRSPSNNIHRHTWLRTSLRRSSPNNGKRQLGSNALASQLYRSSSFNSSGRSSTCDTTDDMYSDASLEEDVHDLHHKVSPNVNQYLKDCDPMFSLSSHNADICLRFCGTYDSHIFVEL</sequence>
<reference evidence="2 3" key="1">
    <citation type="submission" date="2023-03" db="EMBL/GenBank/DDBJ databases">
        <title>Genome insight into feeding habits of ladybird beetles.</title>
        <authorList>
            <person name="Li H.-S."/>
            <person name="Huang Y.-H."/>
            <person name="Pang H."/>
        </authorList>
    </citation>
    <scope>NUCLEOTIDE SEQUENCE [LARGE SCALE GENOMIC DNA]</scope>
    <source>
        <strain evidence="2">SYSU_2023b</strain>
        <tissue evidence="2">Whole body</tissue>
    </source>
</reference>
<accession>A0AAW1V675</accession>
<name>A0AAW1V675_9CUCU</name>
<protein>
    <submittedName>
        <fullName evidence="2">Uncharacterized protein</fullName>
    </submittedName>
</protein>
<proteinExistence type="predicted"/>
<evidence type="ECO:0000313" key="2">
    <source>
        <dbReference type="EMBL" id="KAK9887645.1"/>
    </source>
</evidence>
<feature type="region of interest" description="Disordered" evidence="1">
    <location>
        <begin position="1"/>
        <end position="80"/>
    </location>
</feature>
<evidence type="ECO:0000256" key="1">
    <source>
        <dbReference type="SAM" id="MobiDB-lite"/>
    </source>
</evidence>
<dbReference type="AlphaFoldDB" id="A0AAW1V675"/>
<dbReference type="Proteomes" id="UP001431783">
    <property type="component" value="Unassembled WGS sequence"/>
</dbReference>
<feature type="compositionally biased region" description="Polar residues" evidence="1">
    <location>
        <begin position="1"/>
        <end position="10"/>
    </location>
</feature>
<evidence type="ECO:0000313" key="3">
    <source>
        <dbReference type="Proteomes" id="UP001431783"/>
    </source>
</evidence>
<organism evidence="2 3">
    <name type="scientific">Henosepilachna vigintioctopunctata</name>
    <dbReference type="NCBI Taxonomy" id="420089"/>
    <lineage>
        <taxon>Eukaryota</taxon>
        <taxon>Metazoa</taxon>
        <taxon>Ecdysozoa</taxon>
        <taxon>Arthropoda</taxon>
        <taxon>Hexapoda</taxon>
        <taxon>Insecta</taxon>
        <taxon>Pterygota</taxon>
        <taxon>Neoptera</taxon>
        <taxon>Endopterygota</taxon>
        <taxon>Coleoptera</taxon>
        <taxon>Polyphaga</taxon>
        <taxon>Cucujiformia</taxon>
        <taxon>Coccinelloidea</taxon>
        <taxon>Coccinellidae</taxon>
        <taxon>Epilachninae</taxon>
        <taxon>Epilachnini</taxon>
        <taxon>Henosepilachna</taxon>
    </lineage>
</organism>
<gene>
    <name evidence="2" type="ORF">WA026_023724</name>
</gene>
<comment type="caution">
    <text evidence="2">The sequence shown here is derived from an EMBL/GenBank/DDBJ whole genome shotgun (WGS) entry which is preliminary data.</text>
</comment>
<feature type="compositionally biased region" description="Basic and acidic residues" evidence="1">
    <location>
        <begin position="62"/>
        <end position="71"/>
    </location>
</feature>
<dbReference type="EMBL" id="JARQZJ010000118">
    <property type="protein sequence ID" value="KAK9887645.1"/>
    <property type="molecule type" value="Genomic_DNA"/>
</dbReference>